<dbReference type="AlphaFoldDB" id="A0A218Y2Q5"/>
<dbReference type="Proteomes" id="UP000197138">
    <property type="component" value="Unassembled WGS sequence"/>
</dbReference>
<protein>
    <submittedName>
        <fullName evidence="1">Uncharacterized protein</fullName>
    </submittedName>
</protein>
<gene>
    <name evidence="1" type="ORF">CDL15_Pgr010159</name>
</gene>
<proteinExistence type="predicted"/>
<sequence length="117" mass="13065">MLGASNAETNTGNGLGRSNTCGICSLFEARISREGRTRLETGKLPRDPILDWAGTACWRLQMPKLTLEMDSGGRIHVGYEVWLSLLKSRRKNSLRNRENALGIRIWTALERCAGSFK</sequence>
<organism evidence="1 2">
    <name type="scientific">Punica granatum</name>
    <name type="common">Pomegranate</name>
    <dbReference type="NCBI Taxonomy" id="22663"/>
    <lineage>
        <taxon>Eukaryota</taxon>
        <taxon>Viridiplantae</taxon>
        <taxon>Streptophyta</taxon>
        <taxon>Embryophyta</taxon>
        <taxon>Tracheophyta</taxon>
        <taxon>Spermatophyta</taxon>
        <taxon>Magnoliopsida</taxon>
        <taxon>eudicotyledons</taxon>
        <taxon>Gunneridae</taxon>
        <taxon>Pentapetalae</taxon>
        <taxon>rosids</taxon>
        <taxon>malvids</taxon>
        <taxon>Myrtales</taxon>
        <taxon>Lythraceae</taxon>
        <taxon>Punica</taxon>
    </lineage>
</organism>
<name>A0A218Y2Q5_PUNGR</name>
<reference evidence="2" key="1">
    <citation type="journal article" date="2017" name="Plant J.">
        <title>The pomegranate (Punica granatum L.) genome and the genomics of punicalagin biosynthesis.</title>
        <authorList>
            <person name="Qin G."/>
            <person name="Xu C."/>
            <person name="Ming R."/>
            <person name="Tang H."/>
            <person name="Guyot R."/>
            <person name="Kramer E.M."/>
            <person name="Hu Y."/>
            <person name="Yi X."/>
            <person name="Qi Y."/>
            <person name="Xu X."/>
            <person name="Gao Z."/>
            <person name="Pan H."/>
            <person name="Jian J."/>
            <person name="Tian Y."/>
            <person name="Yue Z."/>
            <person name="Xu Y."/>
        </authorList>
    </citation>
    <scope>NUCLEOTIDE SEQUENCE [LARGE SCALE GENOMIC DNA]</scope>
    <source>
        <strain evidence="2">cv. Dabenzi</strain>
    </source>
</reference>
<evidence type="ECO:0000313" key="2">
    <source>
        <dbReference type="Proteomes" id="UP000197138"/>
    </source>
</evidence>
<dbReference type="EMBL" id="MTKT01000329">
    <property type="protein sequence ID" value="OWM91129.1"/>
    <property type="molecule type" value="Genomic_DNA"/>
</dbReference>
<accession>A0A218Y2Q5</accession>
<evidence type="ECO:0000313" key="1">
    <source>
        <dbReference type="EMBL" id="OWM91129.1"/>
    </source>
</evidence>
<comment type="caution">
    <text evidence="1">The sequence shown here is derived from an EMBL/GenBank/DDBJ whole genome shotgun (WGS) entry which is preliminary data.</text>
</comment>